<keyword evidence="1" id="KW-1133">Transmembrane helix</keyword>
<feature type="transmembrane region" description="Helical" evidence="1">
    <location>
        <begin position="20"/>
        <end position="44"/>
    </location>
</feature>
<dbReference type="Proteomes" id="UP001522450">
    <property type="component" value="Unassembled WGS sequence"/>
</dbReference>
<organism evidence="2 3">
    <name type="scientific">Pseudolactococcus carnosus</name>
    <dbReference type="NCBI Taxonomy" id="2749961"/>
    <lineage>
        <taxon>Bacteria</taxon>
        <taxon>Bacillati</taxon>
        <taxon>Bacillota</taxon>
        <taxon>Bacilli</taxon>
        <taxon>Lactobacillales</taxon>
        <taxon>Streptococcaceae</taxon>
        <taxon>Pseudolactococcus</taxon>
    </lineage>
</organism>
<keyword evidence="1" id="KW-0472">Membrane</keyword>
<comment type="caution">
    <text evidence="2">The sequence shown here is derived from an EMBL/GenBank/DDBJ whole genome shotgun (WGS) entry which is preliminary data.</text>
</comment>
<name>A0ABT0AVA3_9LACT</name>
<evidence type="ECO:0000313" key="3">
    <source>
        <dbReference type="Proteomes" id="UP001522450"/>
    </source>
</evidence>
<proteinExistence type="predicted"/>
<sequence length="58" mass="6214">MTLPTFPTLDMADGVNWFMNGAVALFTANFAVIAACIIVLGLLYNSPKLVKRLVSKVG</sequence>
<accession>A0ABT0AVA3</accession>
<reference evidence="2 3" key="1">
    <citation type="journal article" date="2022" name="Microbiol. Res.">
        <title>Comparative genome analysis, predicted lifestyle and antimicrobial strategies of Lactococcus carnosus and Lactococcus paracarnosus isolated from meat.</title>
        <authorList>
            <person name="Werum V."/>
            <person name="Ehrmann M."/>
            <person name="Vogel R."/>
            <person name="Hilgarth M."/>
        </authorList>
    </citation>
    <scope>NUCLEOTIDE SEQUENCE [LARGE SCALE GENOMIC DNA]</scope>
    <source>
        <strain evidence="2 3">TMW22177</strain>
    </source>
</reference>
<keyword evidence="3" id="KW-1185">Reference proteome</keyword>
<keyword evidence="1" id="KW-0812">Transmembrane</keyword>
<dbReference type="EMBL" id="JAAECS010000011">
    <property type="protein sequence ID" value="MCJ1990529.1"/>
    <property type="molecule type" value="Genomic_DNA"/>
</dbReference>
<evidence type="ECO:0000313" key="2">
    <source>
        <dbReference type="EMBL" id="MCJ1990529.1"/>
    </source>
</evidence>
<dbReference type="RefSeq" id="WP_244034827.1">
    <property type="nucleotide sequence ID" value="NZ_JAAECS010000011.1"/>
</dbReference>
<evidence type="ECO:0000256" key="1">
    <source>
        <dbReference type="SAM" id="Phobius"/>
    </source>
</evidence>
<protein>
    <submittedName>
        <fullName evidence="2">Uncharacterized protein</fullName>
    </submittedName>
</protein>
<gene>
    <name evidence="2" type="ORF">GYN21_09925</name>
</gene>